<dbReference type="PANTHER" id="PTHR47168">
    <property type="entry name" value="RING ZINC FINGER DOMAIN SUPERFAMILY PROTEIN-RELATED"/>
    <property type="match status" value="1"/>
</dbReference>
<evidence type="ECO:0000256" key="1">
    <source>
        <dbReference type="ARBA" id="ARBA00000900"/>
    </source>
</evidence>
<evidence type="ECO:0000313" key="19">
    <source>
        <dbReference type="Proteomes" id="UP000092460"/>
    </source>
</evidence>
<feature type="compositionally biased region" description="Polar residues" evidence="15">
    <location>
        <begin position="441"/>
        <end position="450"/>
    </location>
</feature>
<dbReference type="InterPro" id="IPR046450">
    <property type="entry name" value="PA_dom_sf"/>
</dbReference>
<dbReference type="Gene3D" id="3.30.40.10">
    <property type="entry name" value="Zinc/RING finger domain, C3HC4 (zinc finger)"/>
    <property type="match status" value="1"/>
</dbReference>
<evidence type="ECO:0000313" key="18">
    <source>
        <dbReference type="EnsemblMetazoa" id="GPPI043380-PA"/>
    </source>
</evidence>
<dbReference type="GO" id="GO:0008270">
    <property type="term" value="F:zinc ion binding"/>
    <property type="evidence" value="ECO:0007669"/>
    <property type="project" value="UniProtKB-KW"/>
</dbReference>
<dbReference type="InterPro" id="IPR044744">
    <property type="entry name" value="ZNRF4/RNF13/RNF167_PA"/>
</dbReference>
<dbReference type="Pfam" id="PF13639">
    <property type="entry name" value="zf-RING_2"/>
    <property type="match status" value="1"/>
</dbReference>
<organism evidence="18 19">
    <name type="scientific">Glossina palpalis gambiensis</name>
    <dbReference type="NCBI Taxonomy" id="67801"/>
    <lineage>
        <taxon>Eukaryota</taxon>
        <taxon>Metazoa</taxon>
        <taxon>Ecdysozoa</taxon>
        <taxon>Arthropoda</taxon>
        <taxon>Hexapoda</taxon>
        <taxon>Insecta</taxon>
        <taxon>Pterygota</taxon>
        <taxon>Neoptera</taxon>
        <taxon>Endopterygota</taxon>
        <taxon>Diptera</taxon>
        <taxon>Brachycera</taxon>
        <taxon>Muscomorpha</taxon>
        <taxon>Hippoboscoidea</taxon>
        <taxon>Glossinidae</taxon>
        <taxon>Glossina</taxon>
    </lineage>
</organism>
<feature type="region of interest" description="Disordered" evidence="15">
    <location>
        <begin position="441"/>
        <end position="474"/>
    </location>
</feature>
<dbReference type="Pfam" id="PF02225">
    <property type="entry name" value="PA"/>
    <property type="match status" value="1"/>
</dbReference>
<feature type="compositionally biased region" description="Polar residues" evidence="15">
    <location>
        <begin position="645"/>
        <end position="654"/>
    </location>
</feature>
<evidence type="ECO:0000256" key="14">
    <source>
        <dbReference type="PROSITE-ProRule" id="PRU00175"/>
    </source>
</evidence>
<dbReference type="InterPro" id="IPR001841">
    <property type="entry name" value="Znf_RING"/>
</dbReference>
<dbReference type="VEuPathDB" id="VectorBase:GPPI043380"/>
<evidence type="ECO:0000256" key="9">
    <source>
        <dbReference type="ARBA" id="ARBA00022833"/>
    </source>
</evidence>
<dbReference type="AlphaFoldDB" id="A0A1B0BXD4"/>
<feature type="region of interest" description="Disordered" evidence="15">
    <location>
        <begin position="401"/>
        <end position="426"/>
    </location>
</feature>
<dbReference type="PROSITE" id="PS50089">
    <property type="entry name" value="ZF_RING_2"/>
    <property type="match status" value="1"/>
</dbReference>
<dbReference type="CDD" id="cd02123">
    <property type="entry name" value="PA_C_RZF_like"/>
    <property type="match status" value="1"/>
</dbReference>
<feature type="region of interest" description="Disordered" evidence="15">
    <location>
        <begin position="644"/>
        <end position="664"/>
    </location>
</feature>
<evidence type="ECO:0000256" key="16">
    <source>
        <dbReference type="SAM" id="Phobius"/>
    </source>
</evidence>
<dbReference type="STRING" id="67801.A0A1B0BXD4"/>
<dbReference type="InterPro" id="IPR013083">
    <property type="entry name" value="Znf_RING/FYVE/PHD"/>
</dbReference>
<dbReference type="Proteomes" id="UP000092460">
    <property type="component" value="Unassembled WGS sequence"/>
</dbReference>
<feature type="compositionally biased region" description="Gly residues" evidence="15">
    <location>
        <begin position="458"/>
        <end position="469"/>
    </location>
</feature>
<keyword evidence="6" id="KW-0479">Metal-binding</keyword>
<evidence type="ECO:0000256" key="15">
    <source>
        <dbReference type="SAM" id="MobiDB-lite"/>
    </source>
</evidence>
<dbReference type="GO" id="GO:0005737">
    <property type="term" value="C:cytoplasm"/>
    <property type="evidence" value="ECO:0007669"/>
    <property type="project" value="UniProtKB-ARBA"/>
</dbReference>
<evidence type="ECO:0000256" key="5">
    <source>
        <dbReference type="ARBA" id="ARBA00022692"/>
    </source>
</evidence>
<evidence type="ECO:0000256" key="6">
    <source>
        <dbReference type="ARBA" id="ARBA00022723"/>
    </source>
</evidence>
<dbReference type="PANTHER" id="PTHR47168:SF1">
    <property type="entry name" value="OS02G0798600 PROTEIN"/>
    <property type="match status" value="1"/>
</dbReference>
<name>A0A1B0BXD4_9MUSC</name>
<comment type="pathway">
    <text evidence="2">Protein modification; protein ubiquitination.</text>
</comment>
<dbReference type="SUPFAM" id="SSF57850">
    <property type="entry name" value="RING/U-box"/>
    <property type="match status" value="1"/>
</dbReference>
<comment type="subcellular location">
    <subcellularLocation>
        <location evidence="13">Endomembrane system</location>
        <topology evidence="13">Single-pass type I membrane protein</topology>
    </subcellularLocation>
</comment>
<evidence type="ECO:0000256" key="4">
    <source>
        <dbReference type="ARBA" id="ARBA00022679"/>
    </source>
</evidence>
<dbReference type="SMART" id="SM00184">
    <property type="entry name" value="RING"/>
    <property type="match status" value="1"/>
</dbReference>
<keyword evidence="19" id="KW-1185">Reference proteome</keyword>
<feature type="transmembrane region" description="Helical" evidence="16">
    <location>
        <begin position="300"/>
        <end position="317"/>
    </location>
</feature>
<dbReference type="GO" id="GO:0061630">
    <property type="term" value="F:ubiquitin protein ligase activity"/>
    <property type="evidence" value="ECO:0007669"/>
    <property type="project" value="UniProtKB-EC"/>
</dbReference>
<evidence type="ECO:0000256" key="2">
    <source>
        <dbReference type="ARBA" id="ARBA00004906"/>
    </source>
</evidence>
<sequence>AGAVPALRASSNSLALRQSSRDFFLGSSSSTQTNHRKFAMLCKKSRSDLLTADFKILSDNSAKMCVIYWGPQVWILDRRIQHSIVLKTLKGFQLENDRNTFGKIITEVKTFKQAPVTIMATTTYTLSMLLLNVCFLLFDIINAHILVYRRINNQLIEEYDDMPAQFGGSIPANGLKVFGIGAEEDKYACHSINPPPKSKRNFPSNAKFAAIIERGGNECTFERKVRYAQAANFDAAIIYNNDSDDLVYLLEHMSALNSSGIRIPSVFVGHTTGISLQSHPLGEIVLVINDELPFNINTQLILPFSILIGLCFLIMCIREERRLRRYRLPKRMLKKLPILKYTKNSDLAYDTCVICLDEFVEGDKLRVLPCKHPYHSDCIDTWLTENKRDCPICKRKVFTKGEARSPRNRQSSLDSVTDTDDDTTPLLQQSSNMVRTHAISNGNNSVTTRHGTFRRGGDSVGGDGGGGGDHTTDDEMLIPSARRINPFDRTPNLPPHLAAQLNPSITRRSIWSWPILRLLRRSHSLSIAAPPYPEDILNDVVAAHVDAFVTNTVAVDSLIGPVIAASGLSSNNILNPNLSGSFKDDAIIDGQTINEEEEDECIYEPATTPTISLHPQTSINSTETDSVFIQTPTQGGIAVAALPSSDHSNAVQQSRPRDTYEYYV</sequence>
<keyword evidence="9" id="KW-0862">Zinc</keyword>
<keyword evidence="7" id="KW-0732">Signal</keyword>
<keyword evidence="4" id="KW-0808">Transferase</keyword>
<keyword evidence="8 14" id="KW-0863">Zinc-finger</keyword>
<dbReference type="InterPro" id="IPR003137">
    <property type="entry name" value="PA_domain"/>
</dbReference>
<comment type="catalytic activity">
    <reaction evidence="1">
        <text>S-ubiquitinyl-[E2 ubiquitin-conjugating enzyme]-L-cysteine + [acceptor protein]-L-lysine = [E2 ubiquitin-conjugating enzyme]-L-cysteine + N(6)-ubiquitinyl-[acceptor protein]-L-lysine.</text>
        <dbReference type="EC" id="2.3.2.27"/>
    </reaction>
</comment>
<dbReference type="FunFam" id="3.50.30.30:FF:000026">
    <property type="entry name" value="E3 ubiquitin-protein ligase RNF13"/>
    <property type="match status" value="1"/>
</dbReference>
<feature type="domain" description="RING-type" evidence="17">
    <location>
        <begin position="352"/>
        <end position="394"/>
    </location>
</feature>
<evidence type="ECO:0000256" key="8">
    <source>
        <dbReference type="ARBA" id="ARBA00022771"/>
    </source>
</evidence>
<dbReference type="EMBL" id="JXJN01022184">
    <property type="status" value="NOT_ANNOTATED_CDS"/>
    <property type="molecule type" value="Genomic_DNA"/>
</dbReference>
<protein>
    <recommendedName>
        <fullName evidence="3">RING-type E3 ubiquitin transferase</fullName>
        <ecNumber evidence="3">2.3.2.27</ecNumber>
    </recommendedName>
</protein>
<dbReference type="InterPro" id="IPR051653">
    <property type="entry name" value="E3_ligase_sorting_rcpt"/>
</dbReference>
<evidence type="ECO:0000256" key="12">
    <source>
        <dbReference type="ARBA" id="ARBA00023180"/>
    </source>
</evidence>
<evidence type="ECO:0000256" key="13">
    <source>
        <dbReference type="ARBA" id="ARBA00046288"/>
    </source>
</evidence>
<feature type="compositionally biased region" description="Basic and acidic residues" evidence="15">
    <location>
        <begin position="655"/>
        <end position="664"/>
    </location>
</feature>
<evidence type="ECO:0000256" key="7">
    <source>
        <dbReference type="ARBA" id="ARBA00022729"/>
    </source>
</evidence>
<proteinExistence type="predicted"/>
<dbReference type="GO" id="GO:0012505">
    <property type="term" value="C:endomembrane system"/>
    <property type="evidence" value="ECO:0007669"/>
    <property type="project" value="UniProtKB-SubCell"/>
</dbReference>
<keyword evidence="5 16" id="KW-0812">Transmembrane</keyword>
<keyword evidence="11 16" id="KW-0472">Membrane</keyword>
<dbReference type="CDD" id="cd16665">
    <property type="entry name" value="RING-H2_RNF13-like"/>
    <property type="match status" value="1"/>
</dbReference>
<accession>A0A1B0BXD4</accession>
<dbReference type="Gene3D" id="3.50.30.30">
    <property type="match status" value="1"/>
</dbReference>
<evidence type="ECO:0000256" key="3">
    <source>
        <dbReference type="ARBA" id="ARBA00012483"/>
    </source>
</evidence>
<dbReference type="FunFam" id="3.30.40.10:FF:000429">
    <property type="entry name" value="E3 ubiquitin-protein ligase RNF13"/>
    <property type="match status" value="1"/>
</dbReference>
<reference evidence="19" key="1">
    <citation type="submission" date="2015-01" db="EMBL/GenBank/DDBJ databases">
        <authorList>
            <person name="Aksoy S."/>
            <person name="Warren W."/>
            <person name="Wilson R.K."/>
        </authorList>
    </citation>
    <scope>NUCLEOTIDE SEQUENCE [LARGE SCALE GENOMIC DNA]</scope>
    <source>
        <strain evidence="19">IAEA</strain>
    </source>
</reference>
<dbReference type="EC" id="2.3.2.27" evidence="3"/>
<reference evidence="18" key="2">
    <citation type="submission" date="2020-05" db="UniProtKB">
        <authorList>
            <consortium name="EnsemblMetazoa"/>
        </authorList>
    </citation>
    <scope>IDENTIFICATION</scope>
    <source>
        <strain evidence="18">IAEA</strain>
    </source>
</reference>
<evidence type="ECO:0000259" key="17">
    <source>
        <dbReference type="PROSITE" id="PS50089"/>
    </source>
</evidence>
<keyword evidence="10 16" id="KW-1133">Transmembrane helix</keyword>
<evidence type="ECO:0000256" key="10">
    <source>
        <dbReference type="ARBA" id="ARBA00022989"/>
    </source>
</evidence>
<dbReference type="EnsemblMetazoa" id="GPPI043380-RA">
    <property type="protein sequence ID" value="GPPI043380-PA"/>
    <property type="gene ID" value="GPPI043380"/>
</dbReference>
<dbReference type="SUPFAM" id="SSF52025">
    <property type="entry name" value="PA domain"/>
    <property type="match status" value="1"/>
</dbReference>
<keyword evidence="12" id="KW-0325">Glycoprotein</keyword>
<evidence type="ECO:0000256" key="11">
    <source>
        <dbReference type="ARBA" id="ARBA00023136"/>
    </source>
</evidence>